<dbReference type="Pfam" id="PF00005">
    <property type="entry name" value="ABC_tran"/>
    <property type="match status" value="1"/>
</dbReference>
<feature type="domain" description="ABC transporter" evidence="8">
    <location>
        <begin position="336"/>
        <end position="570"/>
    </location>
</feature>
<dbReference type="InterPro" id="IPR027417">
    <property type="entry name" value="P-loop_NTPase"/>
</dbReference>
<keyword evidence="6 7" id="KW-0472">Membrane</keyword>
<dbReference type="SMART" id="SM00382">
    <property type="entry name" value="AAA"/>
    <property type="match status" value="1"/>
</dbReference>
<dbReference type="SUPFAM" id="SSF52540">
    <property type="entry name" value="P-loop containing nucleoside triphosphate hydrolases"/>
    <property type="match status" value="1"/>
</dbReference>
<sequence>MLNRISHQFALSKQGAKNYLQASCLSFINTIVEMLPISFFLLFVSDMLSFISTGKPFKSIYFYLAFGLLIFILIALSNYFSYTSLYVATYTESAASRIRLAEKLRTLPLSFYSRKDVSELSNIVLNDVADLEGAFSHALPQINGIIAFLCVAGIGLTLTHWPLAIVSFIVVPLSFLVYKLSFYYEQKAHKDYFSLLTEQSEEFQETIEKVKEIRFLNQKQTTKKALYALLEKQEKTHIKTEMATAISQGLISGILQSGMGLVILFGGYWWLQDELSLFQLFVFLLATSRIYSVIIELYEKLSMVRYVRIRIDRINQLYQESVQEGETTPVFPHYDVQVQHLAFGYHPEKPVIEGINFKAKEGQVTALVGPSGSGKTTVFKLLSRLYDYTEGSITIGNENIQAIDTEYLFTKIAIVFQDVTLFNTTIKENIRIGRNNATDEEVLQAAKLAQCDEFALKSPAGYETLIGENGSRLSGGERQRISIARAFLKNAPIVLLDETSSALDSENELAVQTALSALIKQKTVIVIAHRLRTIETASHIIVLKDGKIAEQGTKEELLANNQLFKRMYEYEVKTFDTPIVK</sequence>
<dbReference type="SUPFAM" id="SSF90123">
    <property type="entry name" value="ABC transporter transmembrane region"/>
    <property type="match status" value="1"/>
</dbReference>
<feature type="domain" description="ABC transmembrane type-1" evidence="9">
    <location>
        <begin position="39"/>
        <end position="297"/>
    </location>
</feature>
<dbReference type="InterPro" id="IPR003593">
    <property type="entry name" value="AAA+_ATPase"/>
</dbReference>
<feature type="transmembrane region" description="Helical" evidence="7">
    <location>
        <begin position="60"/>
        <end position="80"/>
    </location>
</feature>
<dbReference type="PROSITE" id="PS50893">
    <property type="entry name" value="ABC_TRANSPORTER_2"/>
    <property type="match status" value="1"/>
</dbReference>
<reference evidence="10 11" key="1">
    <citation type="submission" date="2016-10" db="EMBL/GenBank/DDBJ databases">
        <authorList>
            <person name="de Groot N.N."/>
        </authorList>
    </citation>
    <scope>NUCLEOTIDE SEQUENCE [LARGE SCALE GENOMIC DNA]</scope>
    <source>
        <strain evidence="10 11">DSM 13760</strain>
    </source>
</reference>
<dbReference type="OrthoDB" id="9802264at2"/>
<evidence type="ECO:0000313" key="11">
    <source>
        <dbReference type="Proteomes" id="UP000198948"/>
    </source>
</evidence>
<evidence type="ECO:0000256" key="1">
    <source>
        <dbReference type="ARBA" id="ARBA00004651"/>
    </source>
</evidence>
<dbReference type="GO" id="GO:0140359">
    <property type="term" value="F:ABC-type transporter activity"/>
    <property type="evidence" value="ECO:0007669"/>
    <property type="project" value="InterPro"/>
</dbReference>
<dbReference type="STRING" id="142588.SAMN04488559_10191"/>
<dbReference type="Proteomes" id="UP000198948">
    <property type="component" value="Unassembled WGS sequence"/>
</dbReference>
<name>A0A1H9PRJ4_9LACT</name>
<evidence type="ECO:0000313" key="10">
    <source>
        <dbReference type="EMBL" id="SER50824.1"/>
    </source>
</evidence>
<evidence type="ECO:0000256" key="5">
    <source>
        <dbReference type="ARBA" id="ARBA00022989"/>
    </source>
</evidence>
<gene>
    <name evidence="10" type="ORF">SAMN04488559_10191</name>
</gene>
<evidence type="ECO:0000256" key="6">
    <source>
        <dbReference type="ARBA" id="ARBA00023136"/>
    </source>
</evidence>
<keyword evidence="2 7" id="KW-0812">Transmembrane</keyword>
<dbReference type="InterPro" id="IPR036640">
    <property type="entry name" value="ABC1_TM_sf"/>
</dbReference>
<keyword evidence="4 10" id="KW-0067">ATP-binding</keyword>
<feature type="transmembrane region" description="Helical" evidence="7">
    <location>
        <begin position="145"/>
        <end position="178"/>
    </location>
</feature>
<dbReference type="CDD" id="cd07346">
    <property type="entry name" value="ABC_6TM_exporters"/>
    <property type="match status" value="1"/>
</dbReference>
<feature type="transmembrane region" description="Helical" evidence="7">
    <location>
        <begin position="249"/>
        <end position="271"/>
    </location>
</feature>
<evidence type="ECO:0000259" key="9">
    <source>
        <dbReference type="PROSITE" id="PS50929"/>
    </source>
</evidence>
<dbReference type="AlphaFoldDB" id="A0A1H9PRJ4"/>
<feature type="transmembrane region" description="Helical" evidence="7">
    <location>
        <begin position="277"/>
        <end position="298"/>
    </location>
</feature>
<dbReference type="FunFam" id="3.40.50.300:FF:001443">
    <property type="entry name" value="ABC transporter, ATP-binding protein"/>
    <property type="match status" value="1"/>
</dbReference>
<dbReference type="PROSITE" id="PS50929">
    <property type="entry name" value="ABC_TM1F"/>
    <property type="match status" value="1"/>
</dbReference>
<dbReference type="Pfam" id="PF00664">
    <property type="entry name" value="ABC_membrane"/>
    <property type="match status" value="1"/>
</dbReference>
<dbReference type="PROSITE" id="PS00211">
    <property type="entry name" value="ABC_TRANSPORTER_1"/>
    <property type="match status" value="1"/>
</dbReference>
<dbReference type="GO" id="GO:0005886">
    <property type="term" value="C:plasma membrane"/>
    <property type="evidence" value="ECO:0007669"/>
    <property type="project" value="UniProtKB-SubCell"/>
</dbReference>
<dbReference type="EMBL" id="FOHA01000001">
    <property type="protein sequence ID" value="SER50824.1"/>
    <property type="molecule type" value="Genomic_DNA"/>
</dbReference>
<accession>A0A1H9PRJ4</accession>
<dbReference type="InterPro" id="IPR011527">
    <property type="entry name" value="ABC1_TM_dom"/>
</dbReference>
<dbReference type="InterPro" id="IPR039421">
    <property type="entry name" value="Type_1_exporter"/>
</dbReference>
<dbReference type="GO" id="GO:0016887">
    <property type="term" value="F:ATP hydrolysis activity"/>
    <property type="evidence" value="ECO:0007669"/>
    <property type="project" value="InterPro"/>
</dbReference>
<protein>
    <submittedName>
        <fullName evidence="10">ATP-binding cassette, subfamily B</fullName>
    </submittedName>
</protein>
<keyword evidence="11" id="KW-1185">Reference proteome</keyword>
<dbReference type="InterPro" id="IPR003439">
    <property type="entry name" value="ABC_transporter-like_ATP-bd"/>
</dbReference>
<evidence type="ECO:0000256" key="7">
    <source>
        <dbReference type="SAM" id="Phobius"/>
    </source>
</evidence>
<feature type="transmembrane region" description="Helical" evidence="7">
    <location>
        <begin position="20"/>
        <end position="48"/>
    </location>
</feature>
<keyword evidence="3" id="KW-0547">Nucleotide-binding</keyword>
<proteinExistence type="predicted"/>
<evidence type="ECO:0000259" key="8">
    <source>
        <dbReference type="PROSITE" id="PS50893"/>
    </source>
</evidence>
<evidence type="ECO:0000256" key="3">
    <source>
        <dbReference type="ARBA" id="ARBA00022741"/>
    </source>
</evidence>
<dbReference type="PANTHER" id="PTHR24221">
    <property type="entry name" value="ATP-BINDING CASSETTE SUB-FAMILY B"/>
    <property type="match status" value="1"/>
</dbReference>
<dbReference type="RefSeq" id="WP_092649250.1">
    <property type="nucleotide sequence ID" value="NZ_FOHA01000001.1"/>
</dbReference>
<comment type="subcellular location">
    <subcellularLocation>
        <location evidence="1">Cell membrane</location>
        <topology evidence="1">Multi-pass membrane protein</topology>
    </subcellularLocation>
</comment>
<evidence type="ECO:0000256" key="2">
    <source>
        <dbReference type="ARBA" id="ARBA00022692"/>
    </source>
</evidence>
<dbReference type="InterPro" id="IPR017871">
    <property type="entry name" value="ABC_transporter-like_CS"/>
</dbReference>
<evidence type="ECO:0000256" key="4">
    <source>
        <dbReference type="ARBA" id="ARBA00022840"/>
    </source>
</evidence>
<dbReference type="Gene3D" id="3.40.50.300">
    <property type="entry name" value="P-loop containing nucleotide triphosphate hydrolases"/>
    <property type="match status" value="1"/>
</dbReference>
<dbReference type="GO" id="GO:0034040">
    <property type="term" value="F:ATPase-coupled lipid transmembrane transporter activity"/>
    <property type="evidence" value="ECO:0007669"/>
    <property type="project" value="TreeGrafter"/>
</dbReference>
<dbReference type="GO" id="GO:0005524">
    <property type="term" value="F:ATP binding"/>
    <property type="evidence" value="ECO:0007669"/>
    <property type="project" value="UniProtKB-KW"/>
</dbReference>
<keyword evidence="5 7" id="KW-1133">Transmembrane helix</keyword>
<dbReference type="Gene3D" id="1.20.1560.10">
    <property type="entry name" value="ABC transporter type 1, transmembrane domain"/>
    <property type="match status" value="1"/>
</dbReference>
<organism evidence="10 11">
    <name type="scientific">Isobaculum melis</name>
    <dbReference type="NCBI Taxonomy" id="142588"/>
    <lineage>
        <taxon>Bacteria</taxon>
        <taxon>Bacillati</taxon>
        <taxon>Bacillota</taxon>
        <taxon>Bacilli</taxon>
        <taxon>Lactobacillales</taxon>
        <taxon>Carnobacteriaceae</taxon>
        <taxon>Isobaculum</taxon>
    </lineage>
</organism>
<dbReference type="PANTHER" id="PTHR24221:SF397">
    <property type="entry name" value="ABC TRANSPORTER, ATP-BINDING TRANSMEMBRANE PROTEIN"/>
    <property type="match status" value="1"/>
</dbReference>